<keyword evidence="1" id="KW-0479">Metal-binding</keyword>
<evidence type="ECO:0000256" key="1">
    <source>
        <dbReference type="PROSITE-ProRule" id="PRU00042"/>
    </source>
</evidence>
<evidence type="ECO:0000313" key="4">
    <source>
        <dbReference type="EMBL" id="CAG8698078.1"/>
    </source>
</evidence>
<gene>
    <name evidence="4" type="ORF">GMARGA_LOCUS11944</name>
</gene>
<evidence type="ECO:0000259" key="3">
    <source>
        <dbReference type="PROSITE" id="PS50157"/>
    </source>
</evidence>
<dbReference type="Proteomes" id="UP000789901">
    <property type="component" value="Unassembled WGS sequence"/>
</dbReference>
<dbReference type="InterPro" id="IPR013087">
    <property type="entry name" value="Znf_C2H2_type"/>
</dbReference>
<keyword evidence="2" id="KW-1133">Transmembrane helix</keyword>
<dbReference type="EMBL" id="CAJVQB010007155">
    <property type="protein sequence ID" value="CAG8698078.1"/>
    <property type="molecule type" value="Genomic_DNA"/>
</dbReference>
<reference evidence="4 5" key="1">
    <citation type="submission" date="2021-06" db="EMBL/GenBank/DDBJ databases">
        <authorList>
            <person name="Kallberg Y."/>
            <person name="Tangrot J."/>
            <person name="Rosling A."/>
        </authorList>
    </citation>
    <scope>NUCLEOTIDE SEQUENCE [LARGE SCALE GENOMIC DNA]</scope>
    <source>
        <strain evidence="4 5">120-4 pot B 10/14</strain>
    </source>
</reference>
<proteinExistence type="predicted"/>
<keyword evidence="1" id="KW-0863">Zinc-finger</keyword>
<keyword evidence="2" id="KW-0812">Transmembrane</keyword>
<keyword evidence="5" id="KW-1185">Reference proteome</keyword>
<feature type="domain" description="C2H2-type" evidence="3">
    <location>
        <begin position="2"/>
        <end position="30"/>
    </location>
</feature>
<name>A0ABN7UZ92_GIGMA</name>
<comment type="caution">
    <text evidence="4">The sequence shown here is derived from an EMBL/GenBank/DDBJ whole genome shotgun (WGS) entry which is preliminary data.</text>
</comment>
<evidence type="ECO:0000313" key="5">
    <source>
        <dbReference type="Proteomes" id="UP000789901"/>
    </source>
</evidence>
<sequence>MTKCSSCNKIFKDCQSLGSHMKNLYDSDDDSSLPNQLIHETSQNLAEITTFLNKQNESKRQKISKKTEVCHKRIHFEYDIDNNQDMEIFIVNEPDKRQNLDEPLFNYKGTQSYNESTEQNIELFSYASDSQSSNTSDDEDTMSDLFDATNIDDNKYVEDIHLFLENQKILKILTCKCVHKFFNKYSNCNNHPLLSTLQAGRVFIENLKLSSFGWRKEKNVEQNIPVGAHVMPIILYSNATLCDHLGKMLRHPVFKTLGNIPLAHRNKTYAKSLLAIFLGLTCALYATYGSPNSFHPCHFRLVDHGEMNNIHLENEGIIIRTKSKTKHLLH</sequence>
<feature type="transmembrane region" description="Helical" evidence="2">
    <location>
        <begin position="269"/>
        <end position="288"/>
    </location>
</feature>
<keyword evidence="2" id="KW-0472">Membrane</keyword>
<protein>
    <submittedName>
        <fullName evidence="4">12124_t:CDS:1</fullName>
    </submittedName>
</protein>
<organism evidence="4 5">
    <name type="scientific">Gigaspora margarita</name>
    <dbReference type="NCBI Taxonomy" id="4874"/>
    <lineage>
        <taxon>Eukaryota</taxon>
        <taxon>Fungi</taxon>
        <taxon>Fungi incertae sedis</taxon>
        <taxon>Mucoromycota</taxon>
        <taxon>Glomeromycotina</taxon>
        <taxon>Glomeromycetes</taxon>
        <taxon>Diversisporales</taxon>
        <taxon>Gigasporaceae</taxon>
        <taxon>Gigaspora</taxon>
    </lineage>
</organism>
<dbReference type="PROSITE" id="PS50157">
    <property type="entry name" value="ZINC_FINGER_C2H2_2"/>
    <property type="match status" value="1"/>
</dbReference>
<evidence type="ECO:0000256" key="2">
    <source>
        <dbReference type="SAM" id="Phobius"/>
    </source>
</evidence>
<keyword evidence="1" id="KW-0862">Zinc</keyword>
<accession>A0ABN7UZ92</accession>